<evidence type="ECO:0000256" key="2">
    <source>
        <dbReference type="ARBA" id="ARBA00023125"/>
    </source>
</evidence>
<evidence type="ECO:0000259" key="5">
    <source>
        <dbReference type="PROSITE" id="PS50977"/>
    </source>
</evidence>
<dbReference type="InterPro" id="IPR009057">
    <property type="entry name" value="Homeodomain-like_sf"/>
</dbReference>
<dbReference type="PANTHER" id="PTHR30055:SF234">
    <property type="entry name" value="HTH-TYPE TRANSCRIPTIONAL REGULATOR BETI"/>
    <property type="match status" value="1"/>
</dbReference>
<dbReference type="Proteomes" id="UP001434337">
    <property type="component" value="Chromosome"/>
</dbReference>
<evidence type="ECO:0000313" key="7">
    <source>
        <dbReference type="Proteomes" id="UP001434337"/>
    </source>
</evidence>
<proteinExistence type="predicted"/>
<feature type="domain" description="HTH tetR-type" evidence="5">
    <location>
        <begin position="16"/>
        <end position="76"/>
    </location>
</feature>
<dbReference type="InterPro" id="IPR050109">
    <property type="entry name" value="HTH-type_TetR-like_transc_reg"/>
</dbReference>
<feature type="DNA-binding region" description="H-T-H motif" evidence="4">
    <location>
        <begin position="39"/>
        <end position="58"/>
    </location>
</feature>
<dbReference type="Pfam" id="PF00440">
    <property type="entry name" value="TetR_N"/>
    <property type="match status" value="1"/>
</dbReference>
<name>A0ABZ3CAP8_9ACTN</name>
<dbReference type="Gene3D" id="1.10.357.10">
    <property type="entry name" value="Tetracycline Repressor, domain 2"/>
    <property type="match status" value="1"/>
</dbReference>
<dbReference type="PANTHER" id="PTHR30055">
    <property type="entry name" value="HTH-TYPE TRANSCRIPTIONAL REGULATOR RUTR"/>
    <property type="match status" value="1"/>
</dbReference>
<dbReference type="RefSeq" id="WP_232548233.1">
    <property type="nucleotide sequence ID" value="NZ_CP115965.1"/>
</dbReference>
<dbReference type="EMBL" id="CP115965">
    <property type="protein sequence ID" value="WZW99848.1"/>
    <property type="molecule type" value="Genomic_DNA"/>
</dbReference>
<dbReference type="SUPFAM" id="SSF46689">
    <property type="entry name" value="Homeodomain-like"/>
    <property type="match status" value="1"/>
</dbReference>
<evidence type="ECO:0000256" key="4">
    <source>
        <dbReference type="PROSITE-ProRule" id="PRU00335"/>
    </source>
</evidence>
<organism evidence="6 7">
    <name type="scientific">Propioniciclava soli</name>
    <dbReference type="NCBI Taxonomy" id="2775081"/>
    <lineage>
        <taxon>Bacteria</taxon>
        <taxon>Bacillati</taxon>
        <taxon>Actinomycetota</taxon>
        <taxon>Actinomycetes</taxon>
        <taxon>Propionibacteriales</taxon>
        <taxon>Propionibacteriaceae</taxon>
        <taxon>Propioniciclava</taxon>
    </lineage>
</organism>
<keyword evidence="1" id="KW-0805">Transcription regulation</keyword>
<evidence type="ECO:0000313" key="6">
    <source>
        <dbReference type="EMBL" id="WZW99848.1"/>
    </source>
</evidence>
<accession>A0ABZ3CAP8</accession>
<gene>
    <name evidence="6" type="ORF">PCC79_06565</name>
</gene>
<evidence type="ECO:0000256" key="3">
    <source>
        <dbReference type="ARBA" id="ARBA00023163"/>
    </source>
</evidence>
<protein>
    <submittedName>
        <fullName evidence="6">TetR/AcrR family transcriptional regulator</fullName>
    </submittedName>
</protein>
<reference evidence="6 7" key="1">
    <citation type="journal article" date="2023" name="Environ Microbiome">
        <title>A coral-associated actinobacterium mitigates coral bleaching under heat stress.</title>
        <authorList>
            <person name="Li J."/>
            <person name="Zou Y."/>
            <person name="Li Q."/>
            <person name="Zhang J."/>
            <person name="Bourne D.G."/>
            <person name="Lyu Y."/>
            <person name="Liu C."/>
            <person name="Zhang S."/>
        </authorList>
    </citation>
    <scope>NUCLEOTIDE SEQUENCE [LARGE SCALE GENOMIC DNA]</scope>
    <source>
        <strain evidence="6 7">SCSIO 13291</strain>
    </source>
</reference>
<dbReference type="InterPro" id="IPR001647">
    <property type="entry name" value="HTH_TetR"/>
</dbReference>
<keyword evidence="3" id="KW-0804">Transcription</keyword>
<keyword evidence="7" id="KW-1185">Reference proteome</keyword>
<sequence length="202" mass="21758">MTPTTIAGGRRERSKADKRARILAAASAGLERDGYDKMTMASVAHAADVAAGTVFQYAASKPELLMMVVADRWRRDFPHVLEQADGHDDPVEAILALLEPFVTASAHDPANTMAVARELLFGQDGVHRDAVLAEVDQLERRITDIIGADAPPEAARAAARMVISAGLVELNRARQGMDSWRPLPERLATLVSLALNGARASR</sequence>
<dbReference type="PROSITE" id="PS50977">
    <property type="entry name" value="HTH_TETR_2"/>
    <property type="match status" value="1"/>
</dbReference>
<evidence type="ECO:0000256" key="1">
    <source>
        <dbReference type="ARBA" id="ARBA00023015"/>
    </source>
</evidence>
<keyword evidence="2 4" id="KW-0238">DNA-binding</keyword>